<evidence type="ECO:0000256" key="8">
    <source>
        <dbReference type="ARBA" id="ARBA00023136"/>
    </source>
</evidence>
<evidence type="ECO:0000256" key="1">
    <source>
        <dbReference type="ARBA" id="ARBA00004429"/>
    </source>
</evidence>
<feature type="domain" description="Methyl-accepting transducer" evidence="13">
    <location>
        <begin position="364"/>
        <end position="600"/>
    </location>
</feature>
<evidence type="ECO:0000256" key="6">
    <source>
        <dbReference type="ARBA" id="ARBA00022692"/>
    </source>
</evidence>
<keyword evidence="17" id="KW-1185">Reference proteome</keyword>
<dbReference type="AlphaFoldDB" id="A0A1G8REM8"/>
<dbReference type="InterPro" id="IPR004089">
    <property type="entry name" value="MCPsignal_dom"/>
</dbReference>
<feature type="transmembrane region" description="Helical" evidence="12">
    <location>
        <begin position="12"/>
        <end position="34"/>
    </location>
</feature>
<evidence type="ECO:0000259" key="14">
    <source>
        <dbReference type="PROSITE" id="PS50192"/>
    </source>
</evidence>
<dbReference type="PANTHER" id="PTHR32089:SF39">
    <property type="entry name" value="METHYL-ACCEPTING CHEMOTAXIS PROTEIN HLYB"/>
    <property type="match status" value="1"/>
</dbReference>
<evidence type="ECO:0000313" key="17">
    <source>
        <dbReference type="Proteomes" id="UP000199527"/>
    </source>
</evidence>
<proteinExistence type="inferred from homology"/>
<dbReference type="InterPro" id="IPR000727">
    <property type="entry name" value="T_SNARE_dom"/>
</dbReference>
<feature type="domain" description="T-SNARE coiled-coil homology" evidence="14">
    <location>
        <begin position="551"/>
        <end position="613"/>
    </location>
</feature>
<organism evidence="16 17">
    <name type="scientific">Ferrimonas sediminum</name>
    <dbReference type="NCBI Taxonomy" id="718193"/>
    <lineage>
        <taxon>Bacteria</taxon>
        <taxon>Pseudomonadati</taxon>
        <taxon>Pseudomonadota</taxon>
        <taxon>Gammaproteobacteria</taxon>
        <taxon>Alteromonadales</taxon>
        <taxon>Ferrimonadaceae</taxon>
        <taxon>Ferrimonas</taxon>
    </lineage>
</organism>
<dbReference type="GO" id="GO:0005886">
    <property type="term" value="C:plasma membrane"/>
    <property type="evidence" value="ECO:0007669"/>
    <property type="project" value="UniProtKB-SubCell"/>
</dbReference>
<evidence type="ECO:0000256" key="4">
    <source>
        <dbReference type="ARBA" id="ARBA00022500"/>
    </source>
</evidence>
<evidence type="ECO:0000259" key="15">
    <source>
        <dbReference type="PROSITE" id="PS50885"/>
    </source>
</evidence>
<sequence length="636" mass="69437">MFNLHNLTIQKRLMMIVIVAVLASTVVIGTISQFEARKLLVTRMQQSELPSLSLRIRNAIDREISVMNAISYSIASNEFALQGLEQGAGALDEQQLVAYLARIAQEYDLSNASFGDRQTADYWNQQGYLRRLQRDQLDGWFYAFRDSGKASQASLYTYPEGNTDLFVNYQQLDGRGFAGISRSFDDMLTYLNRFRIEKTGFVYLVDGNGEVMVHPQKTGNNSLSLAGLHGDVDWQRLLNRQEFGFVEDDERIIASSYVDSLGWYLISEVPKAELYAELNASRNTIALWALVVLVACSALGVVLSRSLSRPINQLADVFRDMGEGEGDLRHRLSDQGRSELARVGAGFNSFIGKIQLAIGEVSETSSLLRTAAGEVSASAQTTRQDSEKQRDETIVAASAIEEMGLTIGEIARNAAQAADVAEQANREAGDAMVVVDESSATINTMAVEMERASEVIESLARHSNDIGSVLEVIRSVSEQTNLLALNAAIEAARAGEQGRGFAVVADEVRNLAQRTNESTEEIQQMIGTLQSEAGRAVDAVASGRQQAVDGTRAAQRTSDSLTQIAEQIRAIADLNVQVATATEEQSSVVTQITDHVTNINDGTERNTRTAAEMASASQALSEQAGHLELLVGRFKI</sequence>
<dbReference type="Proteomes" id="UP000199527">
    <property type="component" value="Unassembled WGS sequence"/>
</dbReference>
<keyword evidence="8 12" id="KW-0472">Membrane</keyword>
<dbReference type="Pfam" id="PF00672">
    <property type="entry name" value="HAMP"/>
    <property type="match status" value="1"/>
</dbReference>
<comment type="similarity">
    <text evidence="10">Belongs to the methyl-accepting chemotaxis (MCP) protein family.</text>
</comment>
<dbReference type="OrthoDB" id="2489132at2"/>
<comment type="subcellular location">
    <subcellularLocation>
        <location evidence="1">Cell inner membrane</location>
        <topology evidence="1">Multi-pass membrane protein</topology>
    </subcellularLocation>
</comment>
<dbReference type="Gene3D" id="3.30.450.20">
    <property type="entry name" value="PAS domain"/>
    <property type="match status" value="1"/>
</dbReference>
<dbReference type="RefSeq" id="WP_090364715.1">
    <property type="nucleotide sequence ID" value="NZ_FNEM01000005.1"/>
</dbReference>
<keyword evidence="2" id="KW-1003">Cell membrane</keyword>
<keyword evidence="9 11" id="KW-0807">Transducer</keyword>
<evidence type="ECO:0000256" key="3">
    <source>
        <dbReference type="ARBA" id="ARBA00022481"/>
    </source>
</evidence>
<evidence type="ECO:0000256" key="11">
    <source>
        <dbReference type="PROSITE-ProRule" id="PRU00284"/>
    </source>
</evidence>
<evidence type="ECO:0000256" key="5">
    <source>
        <dbReference type="ARBA" id="ARBA00022519"/>
    </source>
</evidence>
<dbReference type="PROSITE" id="PS50111">
    <property type="entry name" value="CHEMOTAXIS_TRANSDUC_2"/>
    <property type="match status" value="1"/>
</dbReference>
<dbReference type="CDD" id="cd06225">
    <property type="entry name" value="HAMP"/>
    <property type="match status" value="1"/>
</dbReference>
<reference evidence="17" key="1">
    <citation type="submission" date="2016-10" db="EMBL/GenBank/DDBJ databases">
        <authorList>
            <person name="Varghese N."/>
            <person name="Submissions S."/>
        </authorList>
    </citation>
    <scope>NUCLEOTIDE SEQUENCE [LARGE SCALE GENOMIC DNA]</scope>
    <source>
        <strain evidence="17">DSM 23317</strain>
    </source>
</reference>
<dbReference type="GO" id="GO:0006935">
    <property type="term" value="P:chemotaxis"/>
    <property type="evidence" value="ECO:0007669"/>
    <property type="project" value="UniProtKB-KW"/>
</dbReference>
<keyword evidence="4" id="KW-0145">Chemotaxis</keyword>
<keyword evidence="7 12" id="KW-1133">Transmembrane helix</keyword>
<evidence type="ECO:0000256" key="12">
    <source>
        <dbReference type="SAM" id="Phobius"/>
    </source>
</evidence>
<keyword evidence="5" id="KW-0997">Cell inner membrane</keyword>
<name>A0A1G8REM8_9GAMM</name>
<evidence type="ECO:0000313" key="16">
    <source>
        <dbReference type="EMBL" id="SDJ15369.1"/>
    </source>
</evidence>
<evidence type="ECO:0000256" key="10">
    <source>
        <dbReference type="ARBA" id="ARBA00029447"/>
    </source>
</evidence>
<dbReference type="SMART" id="SM00304">
    <property type="entry name" value="HAMP"/>
    <property type="match status" value="1"/>
</dbReference>
<dbReference type="FunFam" id="1.10.287.950:FF:000001">
    <property type="entry name" value="Methyl-accepting chemotaxis sensory transducer"/>
    <property type="match status" value="1"/>
</dbReference>
<dbReference type="CDD" id="cd12912">
    <property type="entry name" value="PDC2_MCP_like"/>
    <property type="match status" value="1"/>
</dbReference>
<dbReference type="Pfam" id="PF00015">
    <property type="entry name" value="MCPsignal"/>
    <property type="match status" value="1"/>
</dbReference>
<evidence type="ECO:0000256" key="9">
    <source>
        <dbReference type="ARBA" id="ARBA00023224"/>
    </source>
</evidence>
<evidence type="ECO:0000259" key="13">
    <source>
        <dbReference type="PROSITE" id="PS50111"/>
    </source>
</evidence>
<evidence type="ECO:0000256" key="7">
    <source>
        <dbReference type="ARBA" id="ARBA00022989"/>
    </source>
</evidence>
<dbReference type="Gene3D" id="1.10.287.950">
    <property type="entry name" value="Methyl-accepting chemotaxis protein"/>
    <property type="match status" value="1"/>
</dbReference>
<dbReference type="CDD" id="cd11386">
    <property type="entry name" value="MCP_signal"/>
    <property type="match status" value="1"/>
</dbReference>
<evidence type="ECO:0000256" key="2">
    <source>
        <dbReference type="ARBA" id="ARBA00022475"/>
    </source>
</evidence>
<protein>
    <submittedName>
        <fullName evidence="16">Methyl-accepting chemotaxis protein</fullName>
    </submittedName>
</protein>
<dbReference type="PROSITE" id="PS50885">
    <property type="entry name" value="HAMP"/>
    <property type="match status" value="1"/>
</dbReference>
<dbReference type="SUPFAM" id="SSF58104">
    <property type="entry name" value="Methyl-accepting chemotaxis protein (MCP) signaling domain"/>
    <property type="match status" value="1"/>
</dbReference>
<dbReference type="EMBL" id="FNEM01000005">
    <property type="protein sequence ID" value="SDJ15369.1"/>
    <property type="molecule type" value="Genomic_DNA"/>
</dbReference>
<gene>
    <name evidence="16" type="ORF">SAMN04488540_105149</name>
</gene>
<dbReference type="SMART" id="SM00283">
    <property type="entry name" value="MA"/>
    <property type="match status" value="1"/>
</dbReference>
<keyword evidence="3" id="KW-0488">Methylation</keyword>
<dbReference type="PANTHER" id="PTHR32089">
    <property type="entry name" value="METHYL-ACCEPTING CHEMOTAXIS PROTEIN MCPB"/>
    <property type="match status" value="1"/>
</dbReference>
<dbReference type="GO" id="GO:0007165">
    <property type="term" value="P:signal transduction"/>
    <property type="evidence" value="ECO:0007669"/>
    <property type="project" value="UniProtKB-KW"/>
</dbReference>
<dbReference type="InterPro" id="IPR003660">
    <property type="entry name" value="HAMP_dom"/>
</dbReference>
<dbReference type="PROSITE" id="PS50192">
    <property type="entry name" value="T_SNARE"/>
    <property type="match status" value="1"/>
</dbReference>
<keyword evidence="6 12" id="KW-0812">Transmembrane</keyword>
<accession>A0A1G8REM8</accession>
<feature type="domain" description="HAMP" evidence="15">
    <location>
        <begin position="305"/>
        <end position="359"/>
    </location>
</feature>